<comment type="similarity">
    <text evidence="3">Belongs to the Nudix hydrolase family. NudK subfamily.</text>
</comment>
<feature type="domain" description="Nudix hydrolase" evidence="9">
    <location>
        <begin position="42"/>
        <end position="180"/>
    </location>
</feature>
<dbReference type="PROSITE" id="PS51462">
    <property type="entry name" value="NUDIX"/>
    <property type="match status" value="1"/>
</dbReference>
<dbReference type="EMBL" id="JBHUHY010000002">
    <property type="protein sequence ID" value="MFD2185297.1"/>
    <property type="molecule type" value="Genomic_DNA"/>
</dbReference>
<dbReference type="InterPro" id="IPR015797">
    <property type="entry name" value="NUDIX_hydrolase-like_dom_sf"/>
</dbReference>
<evidence type="ECO:0000256" key="7">
    <source>
        <dbReference type="ARBA" id="ARBA00032162"/>
    </source>
</evidence>
<evidence type="ECO:0000256" key="2">
    <source>
        <dbReference type="ARBA" id="ARBA00001946"/>
    </source>
</evidence>
<evidence type="ECO:0000256" key="8">
    <source>
        <dbReference type="ARBA" id="ARBA00032272"/>
    </source>
</evidence>
<organism evidence="10 11">
    <name type="scientific">Aquimarina celericrescens</name>
    <dbReference type="NCBI Taxonomy" id="1964542"/>
    <lineage>
        <taxon>Bacteria</taxon>
        <taxon>Pseudomonadati</taxon>
        <taxon>Bacteroidota</taxon>
        <taxon>Flavobacteriia</taxon>
        <taxon>Flavobacteriales</taxon>
        <taxon>Flavobacteriaceae</taxon>
        <taxon>Aquimarina</taxon>
    </lineage>
</organism>
<sequence>MKYNIVKESLVYDGFLKIKEALITHDRFHENTAVTYTREVLDKGPFVAVLLYEKDTDQLVFINQFRYPTIKNGTGWLFEIPAGGIEGEEDPIQSAIREVEEETGYVVTDLHHILSCYMTPGISSERMYLYYGEVVQSDKKNEGGGAVYEDEDIKVCKYPAAEIKTLLMSEVIDDAKSIIALQWFMINKLNGS</sequence>
<evidence type="ECO:0000256" key="4">
    <source>
        <dbReference type="ARBA" id="ARBA00011738"/>
    </source>
</evidence>
<evidence type="ECO:0000256" key="6">
    <source>
        <dbReference type="ARBA" id="ARBA00022801"/>
    </source>
</evidence>
<keyword evidence="11" id="KW-1185">Reference proteome</keyword>
<evidence type="ECO:0000259" key="9">
    <source>
        <dbReference type="PROSITE" id="PS51462"/>
    </source>
</evidence>
<accession>A0ABW5ATJ3</accession>
<keyword evidence="6" id="KW-0378">Hydrolase</keyword>
<protein>
    <recommendedName>
        <fullName evidence="5">GDP-mannose pyrophosphatase</fullName>
    </recommendedName>
    <alternativeName>
        <fullName evidence="7">GDP-mannose hydrolase</fullName>
    </alternativeName>
    <alternativeName>
        <fullName evidence="8">GDPMK</fullName>
    </alternativeName>
</protein>
<reference evidence="11" key="1">
    <citation type="journal article" date="2019" name="Int. J. Syst. Evol. Microbiol.">
        <title>The Global Catalogue of Microorganisms (GCM) 10K type strain sequencing project: providing services to taxonomists for standard genome sequencing and annotation.</title>
        <authorList>
            <consortium name="The Broad Institute Genomics Platform"/>
            <consortium name="The Broad Institute Genome Sequencing Center for Infectious Disease"/>
            <person name="Wu L."/>
            <person name="Ma J."/>
        </authorList>
    </citation>
    <scope>NUCLEOTIDE SEQUENCE [LARGE SCALE GENOMIC DNA]</scope>
    <source>
        <strain evidence="11">DT92</strain>
    </source>
</reference>
<comment type="caution">
    <text evidence="10">The sequence shown here is derived from an EMBL/GenBank/DDBJ whole genome shotgun (WGS) entry which is preliminary data.</text>
</comment>
<dbReference type="Pfam" id="PF00293">
    <property type="entry name" value="NUDIX"/>
    <property type="match status" value="1"/>
</dbReference>
<comment type="cofactor">
    <cofactor evidence="2">
        <name>Mg(2+)</name>
        <dbReference type="ChEBI" id="CHEBI:18420"/>
    </cofactor>
</comment>
<gene>
    <name evidence="10" type="ORF">ACFSJT_00715</name>
</gene>
<comment type="catalytic activity">
    <reaction evidence="1">
        <text>GDP-alpha-D-mannose + H2O = alpha-D-mannose 1-phosphate + GMP + 2 H(+)</text>
        <dbReference type="Rhea" id="RHEA:27978"/>
        <dbReference type="ChEBI" id="CHEBI:15377"/>
        <dbReference type="ChEBI" id="CHEBI:15378"/>
        <dbReference type="ChEBI" id="CHEBI:57527"/>
        <dbReference type="ChEBI" id="CHEBI:58115"/>
        <dbReference type="ChEBI" id="CHEBI:58409"/>
    </reaction>
</comment>
<dbReference type="PANTHER" id="PTHR11839">
    <property type="entry name" value="UDP/ADP-SUGAR PYROPHOSPHATASE"/>
    <property type="match status" value="1"/>
</dbReference>
<evidence type="ECO:0000313" key="10">
    <source>
        <dbReference type="EMBL" id="MFD2185297.1"/>
    </source>
</evidence>
<name>A0ABW5ATJ3_9FLAO</name>
<dbReference type="InterPro" id="IPR004385">
    <property type="entry name" value="NDP_pyrophosphatase"/>
</dbReference>
<proteinExistence type="inferred from homology"/>
<dbReference type="Proteomes" id="UP001597344">
    <property type="component" value="Unassembled WGS sequence"/>
</dbReference>
<evidence type="ECO:0000256" key="3">
    <source>
        <dbReference type="ARBA" id="ARBA00007275"/>
    </source>
</evidence>
<evidence type="ECO:0000256" key="1">
    <source>
        <dbReference type="ARBA" id="ARBA00000847"/>
    </source>
</evidence>
<comment type="subunit">
    <text evidence="4">Homodimer.</text>
</comment>
<dbReference type="InterPro" id="IPR000086">
    <property type="entry name" value="NUDIX_hydrolase_dom"/>
</dbReference>
<evidence type="ECO:0000256" key="5">
    <source>
        <dbReference type="ARBA" id="ARBA00016377"/>
    </source>
</evidence>
<evidence type="ECO:0000313" key="11">
    <source>
        <dbReference type="Proteomes" id="UP001597344"/>
    </source>
</evidence>
<dbReference type="NCBIfam" id="TIGR00052">
    <property type="entry name" value="nudix-type nucleoside diphosphatase, YffH/AdpP family"/>
    <property type="match status" value="1"/>
</dbReference>
<dbReference type="PANTHER" id="PTHR11839:SF18">
    <property type="entry name" value="NUDIX HYDROLASE DOMAIN-CONTAINING PROTEIN"/>
    <property type="match status" value="1"/>
</dbReference>
<dbReference type="Gene3D" id="3.90.79.10">
    <property type="entry name" value="Nucleoside Triphosphate Pyrophosphohydrolase"/>
    <property type="match status" value="1"/>
</dbReference>
<dbReference type="RefSeq" id="WP_378318261.1">
    <property type="nucleotide sequence ID" value="NZ_JBHUHY010000002.1"/>
</dbReference>
<dbReference type="SUPFAM" id="SSF55811">
    <property type="entry name" value="Nudix"/>
    <property type="match status" value="1"/>
</dbReference>